<name>A0ABP3QQK6_9ACTN</name>
<dbReference type="InterPro" id="IPR011989">
    <property type="entry name" value="ARM-like"/>
</dbReference>
<reference evidence="2" key="1">
    <citation type="journal article" date="2019" name="Int. J. Syst. Evol. Microbiol.">
        <title>The Global Catalogue of Microorganisms (GCM) 10K type strain sequencing project: providing services to taxonomists for standard genome sequencing and annotation.</title>
        <authorList>
            <consortium name="The Broad Institute Genomics Platform"/>
            <consortium name="The Broad Institute Genome Sequencing Center for Infectious Disease"/>
            <person name="Wu L."/>
            <person name="Ma J."/>
        </authorList>
    </citation>
    <scope>NUCLEOTIDE SEQUENCE [LARGE SCALE GENOMIC DNA]</scope>
    <source>
        <strain evidence="2">JCM 10667</strain>
    </source>
</reference>
<organism evidence="1 2">
    <name type="scientific">Actinomadura livida</name>
    <dbReference type="NCBI Taxonomy" id="79909"/>
    <lineage>
        <taxon>Bacteria</taxon>
        <taxon>Bacillati</taxon>
        <taxon>Actinomycetota</taxon>
        <taxon>Actinomycetes</taxon>
        <taxon>Streptosporangiales</taxon>
        <taxon>Thermomonosporaceae</taxon>
        <taxon>Actinomadura</taxon>
    </lineage>
</organism>
<dbReference type="Pfam" id="PF01816">
    <property type="entry name" value="LRV"/>
    <property type="match status" value="1"/>
</dbReference>
<evidence type="ECO:0000313" key="2">
    <source>
        <dbReference type="Proteomes" id="UP001501427"/>
    </source>
</evidence>
<keyword evidence="2" id="KW-1185">Reference proteome</keyword>
<evidence type="ECO:0000313" key="1">
    <source>
        <dbReference type="EMBL" id="GAA0592930.1"/>
    </source>
</evidence>
<dbReference type="Proteomes" id="UP001501427">
    <property type="component" value="Unassembled WGS sequence"/>
</dbReference>
<dbReference type="EMBL" id="BAAAHD010000075">
    <property type="protein sequence ID" value="GAA0592930.1"/>
    <property type="molecule type" value="Genomic_DNA"/>
</dbReference>
<protein>
    <recommendedName>
        <fullName evidence="3">LRV domain-containing protein</fullName>
    </recommendedName>
</protein>
<dbReference type="SUPFAM" id="SSF48371">
    <property type="entry name" value="ARM repeat"/>
    <property type="match status" value="1"/>
</dbReference>
<sequence length="460" mass="49350">MIGVRTLYSVRLEGLAANPAAPADLLLLILERAEPRMRNALLRREGVPDAVYEAAARHPDPRTRRLVATTGHAPVSVRARLADDPDPVVRRAVAAAPEHREPAKPLPGDVLARLAADPDAQVRDALCDNAALPAGVRAALAADPDAKVRLGALWTWPEPPDEVVDAALGDPDPAVRRLAMRLACHRRPEFAAPLLASGPAFAVASTVPLDAGQARELCRDPRPETRAAAAANPHLPPDLVEVLAADPEPAVRLAVSLRPELTEEQRAAIDYHVGPDDRLRPPEWFWARLDDIGLMRRYATSAHVGLRRFAAHSPHLPADLVARLAADDDFAVRLLLSEHHPDPPGELLLAMALESPYFTSLDRIGHPNFPRAGLARLAGSADATARALALRDPALTAGLAERLSRDPDASVRAAAARDERLPVPRLLELLDDPDAAGGAARNPGLPEAAMKRILYDVAII</sequence>
<dbReference type="InterPro" id="IPR016024">
    <property type="entry name" value="ARM-type_fold"/>
</dbReference>
<dbReference type="InterPro" id="IPR004830">
    <property type="entry name" value="LRR_variant"/>
</dbReference>
<evidence type="ECO:0008006" key="3">
    <source>
        <dbReference type="Google" id="ProtNLM"/>
    </source>
</evidence>
<proteinExistence type="predicted"/>
<comment type="caution">
    <text evidence="1">The sequence shown here is derived from an EMBL/GenBank/DDBJ whole genome shotgun (WGS) entry which is preliminary data.</text>
</comment>
<dbReference type="Gene3D" id="1.25.10.10">
    <property type="entry name" value="Leucine-rich Repeat Variant"/>
    <property type="match status" value="2"/>
</dbReference>
<accession>A0ABP3QQK6</accession>
<gene>
    <name evidence="1" type="ORF">GCM10009546_64150</name>
</gene>